<organism evidence="2 3">
    <name type="scientific">Polychaeton citri CBS 116435</name>
    <dbReference type="NCBI Taxonomy" id="1314669"/>
    <lineage>
        <taxon>Eukaryota</taxon>
        <taxon>Fungi</taxon>
        <taxon>Dikarya</taxon>
        <taxon>Ascomycota</taxon>
        <taxon>Pezizomycotina</taxon>
        <taxon>Dothideomycetes</taxon>
        <taxon>Dothideomycetidae</taxon>
        <taxon>Capnodiales</taxon>
        <taxon>Capnodiaceae</taxon>
        <taxon>Polychaeton</taxon>
    </lineage>
</organism>
<evidence type="ECO:0000313" key="2">
    <source>
        <dbReference type="EMBL" id="KAF2724295.1"/>
    </source>
</evidence>
<feature type="chain" id="PRO_5040327871" evidence="1">
    <location>
        <begin position="29"/>
        <end position="316"/>
    </location>
</feature>
<proteinExistence type="predicted"/>
<keyword evidence="3" id="KW-1185">Reference proteome</keyword>
<protein>
    <submittedName>
        <fullName evidence="2">Uncharacterized protein</fullName>
    </submittedName>
</protein>
<dbReference type="OrthoDB" id="265717at2759"/>
<dbReference type="AlphaFoldDB" id="A0A9P4QDM8"/>
<keyword evidence="1" id="KW-0732">Signal</keyword>
<sequence length="316" mass="32832">MAFSRSSMSKTLAQLALCVACCFEQVAAQAGPNTIAEYNPNKMTMSFNGTFIAIPVNSTLVASAVSYPLIPLPTTPTPDFPNGWPAGTHPVLVSGGYGGSIKVNGLFIPDFLLSGRLQVPCVDRLGDGSTCFLENFGEYIGGDNGQLASGLVPAIVGSLQGTTLYTGQFTPGDANLQSLGGGDYSLEVDQLVLENPASGPGVAPLAFQFIIEKSASTAAPTLVSESGFHSFINQPGIGNNGLCIRSPQYFNETFARPFFADATYVDLSQGSLFGGVPNTLAGHYTGVAYSANSQQIVNNAESCQSAADNTDPASLQ</sequence>
<evidence type="ECO:0000313" key="3">
    <source>
        <dbReference type="Proteomes" id="UP000799441"/>
    </source>
</evidence>
<dbReference type="EMBL" id="MU003772">
    <property type="protein sequence ID" value="KAF2724295.1"/>
    <property type="molecule type" value="Genomic_DNA"/>
</dbReference>
<comment type="caution">
    <text evidence="2">The sequence shown here is derived from an EMBL/GenBank/DDBJ whole genome shotgun (WGS) entry which is preliminary data.</text>
</comment>
<reference evidence="2" key="1">
    <citation type="journal article" date="2020" name="Stud. Mycol.">
        <title>101 Dothideomycetes genomes: a test case for predicting lifestyles and emergence of pathogens.</title>
        <authorList>
            <person name="Haridas S."/>
            <person name="Albert R."/>
            <person name="Binder M."/>
            <person name="Bloem J."/>
            <person name="Labutti K."/>
            <person name="Salamov A."/>
            <person name="Andreopoulos B."/>
            <person name="Baker S."/>
            <person name="Barry K."/>
            <person name="Bills G."/>
            <person name="Bluhm B."/>
            <person name="Cannon C."/>
            <person name="Castanera R."/>
            <person name="Culley D."/>
            <person name="Daum C."/>
            <person name="Ezra D."/>
            <person name="Gonzalez J."/>
            <person name="Henrissat B."/>
            <person name="Kuo A."/>
            <person name="Liang C."/>
            <person name="Lipzen A."/>
            <person name="Lutzoni F."/>
            <person name="Magnuson J."/>
            <person name="Mondo S."/>
            <person name="Nolan M."/>
            <person name="Ohm R."/>
            <person name="Pangilinan J."/>
            <person name="Park H.-J."/>
            <person name="Ramirez L."/>
            <person name="Alfaro M."/>
            <person name="Sun H."/>
            <person name="Tritt A."/>
            <person name="Yoshinaga Y."/>
            <person name="Zwiers L.-H."/>
            <person name="Turgeon B."/>
            <person name="Goodwin S."/>
            <person name="Spatafora J."/>
            <person name="Crous P."/>
            <person name="Grigoriev I."/>
        </authorList>
    </citation>
    <scope>NUCLEOTIDE SEQUENCE</scope>
    <source>
        <strain evidence="2">CBS 116435</strain>
    </source>
</reference>
<gene>
    <name evidence="2" type="ORF">K431DRAFT_301021</name>
</gene>
<accession>A0A9P4QDM8</accession>
<dbReference type="Proteomes" id="UP000799441">
    <property type="component" value="Unassembled WGS sequence"/>
</dbReference>
<evidence type="ECO:0000256" key="1">
    <source>
        <dbReference type="SAM" id="SignalP"/>
    </source>
</evidence>
<name>A0A9P4QDM8_9PEZI</name>
<feature type="signal peptide" evidence="1">
    <location>
        <begin position="1"/>
        <end position="28"/>
    </location>
</feature>